<dbReference type="RefSeq" id="YP_010082948.1">
    <property type="nucleotide sequence ID" value="NC_055035.1"/>
</dbReference>
<keyword evidence="2" id="KW-1185">Reference proteome</keyword>
<dbReference type="KEGG" id="vg:65071956"/>
<accession>A0A481W657</accession>
<proteinExistence type="predicted"/>
<sequence>MLEHNWKYERYKDEYLGKSHKFLENELNYYTKKLDKLQHKLEINRKNMTYINKYFNRMSERKYLWKINAIEEILNEYNSKYKLGSVL</sequence>
<dbReference type="EMBL" id="MK554696">
    <property type="protein sequence ID" value="QBJ04196.1"/>
    <property type="molecule type" value="Genomic_DNA"/>
</dbReference>
<dbReference type="GeneID" id="65071956"/>
<protein>
    <submittedName>
        <fullName evidence="1">Type II toxin-antitoxin system HipA family toxin</fullName>
    </submittedName>
</protein>
<evidence type="ECO:0000313" key="1">
    <source>
        <dbReference type="EMBL" id="QBJ04196.1"/>
    </source>
</evidence>
<reference evidence="1 2" key="1">
    <citation type="submission" date="2019-02" db="EMBL/GenBank/DDBJ databases">
        <title>Genomic, morphological and functional characterisation of novel bacteriophage Fnu1 capable of disrupt Fusobacterium nucleatum biofilm.</title>
        <authorList>
            <person name="Kabwe M."/>
            <person name="Brown T.L."/>
            <person name="Dashper S."/>
            <person name="Speirs L."/>
            <person name="Ku H."/>
            <person name="Petrovski S."/>
            <person name="Chan H.T."/>
            <person name="Lock P."/>
            <person name="Tucci J."/>
        </authorList>
    </citation>
    <scope>NUCLEOTIDE SEQUENCE [LARGE SCALE GENOMIC DNA]</scope>
</reference>
<dbReference type="Proteomes" id="UP000292160">
    <property type="component" value="Segment"/>
</dbReference>
<organism evidence="1 2">
    <name type="scientific">Fusobacterium phage Fnu1</name>
    <dbReference type="NCBI Taxonomy" id="2530024"/>
    <lineage>
        <taxon>Viruses</taxon>
        <taxon>Duplodnaviria</taxon>
        <taxon>Heunggongvirae</taxon>
        <taxon>Uroviricota</taxon>
        <taxon>Caudoviricetes</taxon>
        <taxon>Latrobevirus</taxon>
        <taxon>Latrobevirus FNU1</taxon>
    </lineage>
</organism>
<evidence type="ECO:0000313" key="2">
    <source>
        <dbReference type="Proteomes" id="UP000292160"/>
    </source>
</evidence>
<name>A0A481W657_9CAUD</name>